<comment type="pathway">
    <text evidence="13">Carbohydrate metabolism; galactose metabolism.</text>
</comment>
<dbReference type="PROSITE" id="PS00106">
    <property type="entry name" value="GALACTOKINASE"/>
    <property type="match status" value="1"/>
</dbReference>
<dbReference type="PRINTS" id="PR00959">
    <property type="entry name" value="MEVGALKINASE"/>
</dbReference>
<dbReference type="InterPro" id="IPR005849">
    <property type="entry name" value="GalP_Utransf_N"/>
</dbReference>
<dbReference type="InterPro" id="IPR006203">
    <property type="entry name" value="GHMP_knse_ATP-bd_CS"/>
</dbReference>
<keyword evidence="3 13" id="KW-0808">Transferase</keyword>
<evidence type="ECO:0000256" key="2">
    <source>
        <dbReference type="ARBA" id="ARBA00022490"/>
    </source>
</evidence>
<evidence type="ECO:0000256" key="6">
    <source>
        <dbReference type="ARBA" id="ARBA00022741"/>
    </source>
</evidence>
<dbReference type="InterPro" id="IPR014721">
    <property type="entry name" value="Ribsml_uS5_D2-typ_fold_subgr"/>
</dbReference>
<keyword evidence="9 12" id="KW-0460">Magnesium</keyword>
<dbReference type="InterPro" id="IPR036554">
    <property type="entry name" value="GHMP_kinase_C_sf"/>
</dbReference>
<feature type="domain" description="Galactokinase N-terminal" evidence="17">
    <location>
        <begin position="12"/>
        <end position="59"/>
    </location>
</feature>
<dbReference type="Pfam" id="PF08544">
    <property type="entry name" value="GHMP_kinases_C"/>
    <property type="match status" value="1"/>
</dbReference>
<accession>A0ABR4XSR0</accession>
<evidence type="ECO:0000256" key="13">
    <source>
        <dbReference type="HAMAP-Rule" id="MF_00571"/>
    </source>
</evidence>
<proteinExistence type="inferred from homology"/>
<evidence type="ECO:0000256" key="1">
    <source>
        <dbReference type="ARBA" id="ARBA00006566"/>
    </source>
</evidence>
<comment type="catalytic activity">
    <reaction evidence="13">
        <text>alpha-D-galactose 1-phosphate + UDP-alpha-D-glucose = alpha-D-glucose 1-phosphate + UDP-alpha-D-galactose</text>
        <dbReference type="Rhea" id="RHEA:13989"/>
        <dbReference type="ChEBI" id="CHEBI:58336"/>
        <dbReference type="ChEBI" id="CHEBI:58601"/>
        <dbReference type="ChEBI" id="CHEBI:58885"/>
        <dbReference type="ChEBI" id="CHEBI:66914"/>
        <dbReference type="EC" id="2.7.7.12"/>
    </reaction>
</comment>
<organism evidence="18 19">
    <name type="scientific">Oenococcus alcoholitolerans</name>
    <dbReference type="NCBI Taxonomy" id="931074"/>
    <lineage>
        <taxon>Bacteria</taxon>
        <taxon>Bacillati</taxon>
        <taxon>Bacillota</taxon>
        <taxon>Bacilli</taxon>
        <taxon>Lactobacillales</taxon>
        <taxon>Lactobacillaceae</taxon>
        <taxon>Oenococcus</taxon>
    </lineage>
</organism>
<comment type="catalytic activity">
    <reaction evidence="12">
        <text>alpha-D-galactose + ATP = alpha-D-galactose 1-phosphate + ADP + H(+)</text>
        <dbReference type="Rhea" id="RHEA:13553"/>
        <dbReference type="ChEBI" id="CHEBI:15378"/>
        <dbReference type="ChEBI" id="CHEBI:28061"/>
        <dbReference type="ChEBI" id="CHEBI:30616"/>
        <dbReference type="ChEBI" id="CHEBI:58336"/>
        <dbReference type="ChEBI" id="CHEBI:456216"/>
        <dbReference type="EC" id="2.7.1.6"/>
    </reaction>
</comment>
<keyword evidence="8 12" id="KW-0067">ATP-binding</keyword>
<keyword evidence="2 13" id="KW-0963">Cytoplasm</keyword>
<dbReference type="InterPro" id="IPR022963">
    <property type="entry name" value="Galactokinase_bac"/>
</dbReference>
<dbReference type="InterPro" id="IPR000766">
    <property type="entry name" value="GalP_uridyl_Trfase_II"/>
</dbReference>
<feature type="domain" description="Galactose-1-phosphate uridyl transferase N-terminal" evidence="15">
    <location>
        <begin position="416"/>
        <end position="626"/>
    </location>
</feature>
<dbReference type="InterPro" id="IPR019539">
    <property type="entry name" value="GalKase_N"/>
</dbReference>
<evidence type="ECO:0000259" key="15">
    <source>
        <dbReference type="Pfam" id="PF01087"/>
    </source>
</evidence>
<evidence type="ECO:0000256" key="7">
    <source>
        <dbReference type="ARBA" id="ARBA00022777"/>
    </source>
</evidence>
<feature type="binding site" evidence="12">
    <location>
        <begin position="126"/>
        <end position="132"/>
    </location>
    <ligand>
        <name>ATP</name>
        <dbReference type="ChEBI" id="CHEBI:30616"/>
    </ligand>
</feature>
<protein>
    <recommendedName>
        <fullName evidence="12 13">Multifunctional fusion protein</fullName>
    </recommendedName>
    <domain>
        <recommendedName>
            <fullName evidence="13">Galactose-1-phosphate uridylyltransferase</fullName>
            <shortName evidence="13">Gal-1-P uridylyltransferase</shortName>
            <ecNumber evidence="13">2.7.7.12</ecNumber>
        </recommendedName>
        <alternativeName>
            <fullName evidence="13">UDP-glucose--hexose-1-phosphate uridylyltransferase</fullName>
        </alternativeName>
    </domain>
    <domain>
        <recommendedName>
            <fullName evidence="12">Galactokinase</fullName>
            <ecNumber evidence="12">2.7.1.6</ecNumber>
        </recommendedName>
        <alternativeName>
            <fullName evidence="12">Galactose kinase</fullName>
        </alternativeName>
    </domain>
</protein>
<feature type="active site" description="Proton acceptor" evidence="12">
    <location>
        <position position="176"/>
    </location>
</feature>
<dbReference type="PANTHER" id="PTHR10457:SF7">
    <property type="entry name" value="GALACTOKINASE-RELATED"/>
    <property type="match status" value="1"/>
</dbReference>
<keyword evidence="19" id="KW-1185">Reference proteome</keyword>
<dbReference type="EC" id="2.7.7.12" evidence="13"/>
<feature type="domain" description="GHMP kinase N-terminal" evidence="14">
    <location>
        <begin position="95"/>
        <end position="184"/>
    </location>
</feature>
<feature type="site" description="Transition state stabilizer" evidence="12">
    <location>
        <position position="29"/>
    </location>
</feature>
<evidence type="ECO:0000256" key="3">
    <source>
        <dbReference type="ARBA" id="ARBA00022679"/>
    </source>
</evidence>
<evidence type="ECO:0000256" key="9">
    <source>
        <dbReference type="ARBA" id="ARBA00022842"/>
    </source>
</evidence>
<keyword evidence="7 12" id="KW-0418">Kinase</keyword>
<dbReference type="Gene3D" id="3.30.70.890">
    <property type="entry name" value="GHMP kinase, C-terminal domain"/>
    <property type="match status" value="1"/>
</dbReference>
<evidence type="ECO:0000256" key="10">
    <source>
        <dbReference type="ARBA" id="ARBA00023144"/>
    </source>
</evidence>
<dbReference type="PROSITE" id="PS00627">
    <property type="entry name" value="GHMP_KINASES_ATP"/>
    <property type="match status" value="1"/>
</dbReference>
<comment type="function">
    <text evidence="12">Catalyzes the transfer of the gamma-phosphate of ATP to D-galactose to form alpha-D-galactose-1-phosphate (Gal-1-P).</text>
</comment>
<gene>
    <name evidence="13" type="primary">galT</name>
    <name evidence="12" type="synonym">galK</name>
    <name evidence="18" type="ORF">Q757_02945</name>
</gene>
<feature type="binding site" evidence="12">
    <location>
        <position position="164"/>
    </location>
    <ligand>
        <name>Mg(2+)</name>
        <dbReference type="ChEBI" id="CHEBI:18420"/>
    </ligand>
</feature>
<dbReference type="NCBIfam" id="NF003705">
    <property type="entry name" value="PRK05322.1"/>
    <property type="match status" value="1"/>
</dbReference>
<dbReference type="EC" id="2.7.1.6" evidence="12"/>
<dbReference type="InterPro" id="IPR006204">
    <property type="entry name" value="GHMP_kinase_N_dom"/>
</dbReference>
<feature type="binding site" evidence="12">
    <location>
        <begin position="35"/>
        <end position="38"/>
    </location>
    <ligand>
        <name>substrate</name>
    </ligand>
</feature>
<keyword evidence="6 12" id="KW-0547">Nucleotide-binding</keyword>
<dbReference type="Proteomes" id="UP000030023">
    <property type="component" value="Unassembled WGS sequence"/>
</dbReference>
<dbReference type="InterPro" id="IPR019741">
    <property type="entry name" value="Galactokinase_CS"/>
</dbReference>
<evidence type="ECO:0000256" key="11">
    <source>
        <dbReference type="ARBA" id="ARBA00023277"/>
    </source>
</evidence>
<evidence type="ECO:0000256" key="5">
    <source>
        <dbReference type="ARBA" id="ARBA00022723"/>
    </source>
</evidence>
<sequence>MTDVYEKLATIFTEKFAVKAEHRFFSPGRINLIGEHTDYNGGHVFPAAITLGTYGVGSKRNDRKVLLYSDNFTDQGVIEFSLDDIKKDPDGNWGNYVKGVILALKKEGFDIPNGFELVIEGNLPNASGLSSSSSLELLIGVVLERLFDLKTTRLQLVKAGQAAENDFIGVNSGIMDQFAIGFGKKDHAIFLDTNTLEYELVPAEFGNNVILIMNTNKRRELTDSKYNQRRSECETALKKLQTKLDIKSLGELDNKTFDENADLIHDPTLVKRARHAVYENQRTIIAKQALIDGDLEKFGQLINDSHKSLKEDYEVTGVELDTLAQTAQKQAGVLGARMTGAGFGGCAIALVDKDKVDQVKAAVGKAYLDKIGYEASFTLLKSVMDPKHSIKIVLEDLMQEDLAGIFADKVIEKKRTYQALDKIYLTNQIYSLVGEKNQQAKDGDEKQDIYAVRDELVRTAVKNQKINDDLTDREILASRLMNFSVPRPSVVNDIFWKKYKESPNEATNYFFSLSKDSDYIKTRAIAKNIAFKTATDYGDLEITINLSKPEKDPKAIAAAGKKTSTSYPLCQLCMENEGYLGRLGYPARSEHRIIRLELNGEQWGFQYSPYAYFNEHAIFLSPVHRPMHIDRITFKIC</sequence>
<dbReference type="Pfam" id="PF01087">
    <property type="entry name" value="GalP_UDP_transf"/>
    <property type="match status" value="1"/>
</dbReference>
<dbReference type="InterPro" id="IPR020568">
    <property type="entry name" value="Ribosomal_Su5_D2-typ_SF"/>
</dbReference>
<evidence type="ECO:0000313" key="19">
    <source>
        <dbReference type="Proteomes" id="UP000030023"/>
    </source>
</evidence>
<feature type="binding site" evidence="12">
    <location>
        <position position="132"/>
    </location>
    <ligand>
        <name>Mg(2+)</name>
        <dbReference type="ChEBI" id="CHEBI:18420"/>
    </ligand>
</feature>
<dbReference type="InterPro" id="IPR013750">
    <property type="entry name" value="GHMP_kinase_C_dom"/>
</dbReference>
<feature type="binding site" evidence="12">
    <location>
        <position position="69"/>
    </location>
    <ligand>
        <name>ATP</name>
        <dbReference type="ChEBI" id="CHEBI:30616"/>
    </ligand>
</feature>
<comment type="caution">
    <text evidence="18">The sequence shown here is derived from an EMBL/GenBank/DDBJ whole genome shotgun (WGS) entry which is preliminary data.</text>
</comment>
<dbReference type="InterPro" id="IPR000705">
    <property type="entry name" value="Galactokinase"/>
</dbReference>
<keyword evidence="4 13" id="KW-0548">Nucleotidyltransferase</keyword>
<dbReference type="Pfam" id="PF10509">
    <property type="entry name" value="GalKase_gal_bdg"/>
    <property type="match status" value="1"/>
</dbReference>
<evidence type="ECO:0000313" key="18">
    <source>
        <dbReference type="EMBL" id="KGO32119.1"/>
    </source>
</evidence>
<evidence type="ECO:0000259" key="17">
    <source>
        <dbReference type="Pfam" id="PF10509"/>
    </source>
</evidence>
<evidence type="ECO:0000259" key="14">
    <source>
        <dbReference type="Pfam" id="PF00288"/>
    </source>
</evidence>
<name>A0ABR4XSR0_9LACO</name>
<dbReference type="Gene3D" id="3.30.230.10">
    <property type="match status" value="1"/>
</dbReference>
<dbReference type="HAMAP" id="MF_00246">
    <property type="entry name" value="Galactokinase"/>
    <property type="match status" value="1"/>
</dbReference>
<dbReference type="SUPFAM" id="SSF55060">
    <property type="entry name" value="GHMP Kinase, C-terminal domain"/>
    <property type="match status" value="1"/>
</dbReference>
<dbReference type="PRINTS" id="PR00473">
    <property type="entry name" value="GALCTOKINASE"/>
</dbReference>
<feature type="binding site" evidence="12">
    <location>
        <position position="226"/>
    </location>
    <ligand>
        <name>substrate</name>
    </ligand>
</feature>
<evidence type="ECO:0000256" key="4">
    <source>
        <dbReference type="ARBA" id="ARBA00022695"/>
    </source>
</evidence>
<comment type="similarity">
    <text evidence="1 12">Belongs to the GHMP kinase family. GalK subfamily.</text>
</comment>
<dbReference type="SUPFAM" id="SSF54211">
    <property type="entry name" value="Ribosomal protein S5 domain 2-like"/>
    <property type="match status" value="1"/>
</dbReference>
<dbReference type="EMBL" id="AXCV01000092">
    <property type="protein sequence ID" value="KGO32119.1"/>
    <property type="molecule type" value="Genomic_DNA"/>
</dbReference>
<dbReference type="NCBIfam" id="TIGR00131">
    <property type="entry name" value="gal_kin"/>
    <property type="match status" value="1"/>
</dbReference>
<dbReference type="HAMAP" id="MF_00571">
    <property type="entry name" value="GalP_UDP_trans"/>
    <property type="match status" value="1"/>
</dbReference>
<feature type="domain" description="GHMP kinase C-terminal" evidence="16">
    <location>
        <begin position="287"/>
        <end position="367"/>
    </location>
</feature>
<reference evidence="18 19" key="1">
    <citation type="journal article" date="2014" name="Antonie Van Leeuwenhoek">
        <title>Oenococcus alcoholitolerans sp. nov., a lactic acid bacteria isolated from cachaca and ethanol fermentation processes.</title>
        <authorList>
            <person name="Badotti F."/>
            <person name="Moreira A.P."/>
            <person name="Tonon L.A."/>
            <person name="de Lucena B.T."/>
            <person name="Gomes Fde C."/>
            <person name="Kruger R."/>
            <person name="Thompson C.C."/>
            <person name="de Morais M.A.Jr."/>
            <person name="Rosa C.A."/>
            <person name="Thompson F.L."/>
        </authorList>
    </citation>
    <scope>NUCLEOTIDE SEQUENCE [LARGE SCALE GENOMIC DNA]</scope>
    <source>
        <strain evidence="18 19">UFRJ-M7.2.18</strain>
    </source>
</reference>
<comment type="subcellular location">
    <subcellularLocation>
        <location evidence="13">Cytoplasm</location>
    </subcellularLocation>
</comment>
<dbReference type="Pfam" id="PF00288">
    <property type="entry name" value="GHMP_kinases_N"/>
    <property type="match status" value="1"/>
</dbReference>
<evidence type="ECO:0000256" key="8">
    <source>
        <dbReference type="ARBA" id="ARBA00022840"/>
    </source>
</evidence>
<keyword evidence="11 13" id="KW-0119">Carbohydrate metabolism</keyword>
<evidence type="ECO:0000259" key="16">
    <source>
        <dbReference type="Pfam" id="PF08544"/>
    </source>
</evidence>
<keyword evidence="10 13" id="KW-0299">Galactose metabolism</keyword>
<evidence type="ECO:0000256" key="12">
    <source>
        <dbReference type="HAMAP-Rule" id="MF_00246"/>
    </source>
</evidence>
<dbReference type="PANTHER" id="PTHR10457">
    <property type="entry name" value="MEVALONATE KINASE/GALACTOKINASE"/>
    <property type="match status" value="1"/>
</dbReference>
<comment type="similarity">
    <text evidence="13">Belongs to the galactose-1-phosphate uridylyltransferase type 2 family.</text>
</comment>
<keyword evidence="5 12" id="KW-0479">Metal-binding</keyword>